<feature type="transmembrane region" description="Helical" evidence="2">
    <location>
        <begin position="459"/>
        <end position="477"/>
    </location>
</feature>
<feature type="transmembrane region" description="Helical" evidence="2">
    <location>
        <begin position="292"/>
        <end position="312"/>
    </location>
</feature>
<evidence type="ECO:0000256" key="1">
    <source>
        <dbReference type="SAM" id="MobiDB-lite"/>
    </source>
</evidence>
<comment type="caution">
    <text evidence="3">The sequence shown here is derived from an EMBL/GenBank/DDBJ whole genome shotgun (WGS) entry which is preliminary data.</text>
</comment>
<feature type="transmembrane region" description="Helical" evidence="2">
    <location>
        <begin position="213"/>
        <end position="232"/>
    </location>
</feature>
<keyword evidence="2" id="KW-0472">Membrane</keyword>
<name>A0AA86QUG9_9EUKA</name>
<dbReference type="EMBL" id="CAXDID020000033">
    <property type="protein sequence ID" value="CAL5995559.1"/>
    <property type="molecule type" value="Genomic_DNA"/>
</dbReference>
<accession>A0AA86QUG9</accession>
<evidence type="ECO:0000313" key="4">
    <source>
        <dbReference type="EMBL" id="CAL5995559.1"/>
    </source>
</evidence>
<keyword evidence="2 3" id="KW-0812">Transmembrane</keyword>
<evidence type="ECO:0000313" key="5">
    <source>
        <dbReference type="Proteomes" id="UP001642409"/>
    </source>
</evidence>
<keyword evidence="2" id="KW-1133">Transmembrane helix</keyword>
<gene>
    <name evidence="4" type="ORF">HINF_LOCUS14092</name>
    <name evidence="3" type="ORF">HINF_LOCUS48607</name>
</gene>
<reference evidence="3" key="1">
    <citation type="submission" date="2023-06" db="EMBL/GenBank/DDBJ databases">
        <authorList>
            <person name="Kurt Z."/>
        </authorList>
    </citation>
    <scope>NUCLEOTIDE SEQUENCE</scope>
</reference>
<protein>
    <submittedName>
        <fullName evidence="3">Transmembrane domain-containing protein</fullName>
    </submittedName>
    <submittedName>
        <fullName evidence="4">Transmembrane_domain-containing protein</fullName>
    </submittedName>
</protein>
<feature type="transmembrane region" description="Helical" evidence="2">
    <location>
        <begin position="79"/>
        <end position="111"/>
    </location>
</feature>
<feature type="transmembrane region" description="Helical" evidence="2">
    <location>
        <begin position="332"/>
        <end position="352"/>
    </location>
</feature>
<feature type="transmembrane region" description="Helical" evidence="2">
    <location>
        <begin position="181"/>
        <end position="201"/>
    </location>
</feature>
<sequence length="541" mass="63825">MEKDFQTVQNKEQFQKSSPKHILKQIHQFINPDSYSEQGARRVLSIDVLRGIAIFCTCFIHEVSRYLDENMFTKLKMPIAILGYIIGAPSALFSQWRSFFTLICGMTYGYLGNDTQWSIQKSAIECLKRTVVSMIQLPMFFFFNCILVYVWSLGTHWEPTYHHPFTVRWFEFQMHESAACWFYGLTFCFMHIIAFSANTIARLFSRNRKIYQIMFIRAAVYCVFGAIVSLITNQIQVVTFQMIKRKYPSHFENISMMECPTANLGDDFSPNYSQGLFVMFITFWTGPQCYVFPMWTNLFFGCMIGCFIQGVVQHRKLMQNNRDWMLLRKRYLYVFGFSFVIPLILWGFQSWLTLSDIKVGRRTQFQSMKRLFKGQFYLNCYMPELLLFDDIFQFLAVFAMFIICDSTTKQKSAARTNKTLYLRRLSTGSLTCYVFSTVLGGFIRGFFSQQFNRQNILQFYGFEIVYFIMQLFLMIGLDYADWMFTPDWIVNMMSKGFQCKYKCGQFAKGSHLKVQNVNVFEKVDEYIEIDDEEQLQPAQIQ</sequence>
<dbReference type="Proteomes" id="UP001642409">
    <property type="component" value="Unassembled WGS sequence"/>
</dbReference>
<proteinExistence type="predicted"/>
<feature type="region of interest" description="Disordered" evidence="1">
    <location>
        <begin position="1"/>
        <end position="20"/>
    </location>
</feature>
<dbReference type="EMBL" id="CATOUU010000937">
    <property type="protein sequence ID" value="CAI9960962.1"/>
    <property type="molecule type" value="Genomic_DNA"/>
</dbReference>
<feature type="transmembrane region" description="Helical" evidence="2">
    <location>
        <begin position="385"/>
        <end position="404"/>
    </location>
</feature>
<feature type="transmembrane region" description="Helical" evidence="2">
    <location>
        <begin position="48"/>
        <end position="67"/>
    </location>
</feature>
<feature type="transmembrane region" description="Helical" evidence="2">
    <location>
        <begin position="425"/>
        <end position="447"/>
    </location>
</feature>
<evidence type="ECO:0000313" key="3">
    <source>
        <dbReference type="EMBL" id="CAI9960962.1"/>
    </source>
</evidence>
<reference evidence="4 5" key="2">
    <citation type="submission" date="2024-07" db="EMBL/GenBank/DDBJ databases">
        <authorList>
            <person name="Akdeniz Z."/>
        </authorList>
    </citation>
    <scope>NUCLEOTIDE SEQUENCE [LARGE SCALE GENOMIC DNA]</scope>
</reference>
<feature type="transmembrane region" description="Helical" evidence="2">
    <location>
        <begin position="131"/>
        <end position="151"/>
    </location>
</feature>
<feature type="compositionally biased region" description="Polar residues" evidence="1">
    <location>
        <begin position="1"/>
        <end position="17"/>
    </location>
</feature>
<organism evidence="3">
    <name type="scientific">Hexamita inflata</name>
    <dbReference type="NCBI Taxonomy" id="28002"/>
    <lineage>
        <taxon>Eukaryota</taxon>
        <taxon>Metamonada</taxon>
        <taxon>Diplomonadida</taxon>
        <taxon>Hexamitidae</taxon>
        <taxon>Hexamitinae</taxon>
        <taxon>Hexamita</taxon>
    </lineage>
</organism>
<evidence type="ECO:0000256" key="2">
    <source>
        <dbReference type="SAM" id="Phobius"/>
    </source>
</evidence>
<dbReference type="AlphaFoldDB" id="A0AA86QUG9"/>
<keyword evidence="5" id="KW-1185">Reference proteome</keyword>